<keyword evidence="2" id="KW-1185">Reference proteome</keyword>
<organism evidence="1 2">
    <name type="scientific">Heliobacterium mobile</name>
    <name type="common">Heliobacillus mobilis</name>
    <dbReference type="NCBI Taxonomy" id="28064"/>
    <lineage>
        <taxon>Bacteria</taxon>
        <taxon>Bacillati</taxon>
        <taxon>Bacillota</taxon>
        <taxon>Clostridia</taxon>
        <taxon>Eubacteriales</taxon>
        <taxon>Heliobacteriaceae</taxon>
        <taxon>Heliobacterium</taxon>
    </lineage>
</organism>
<reference evidence="1 2" key="1">
    <citation type="submission" date="2019-11" db="EMBL/GenBank/DDBJ databases">
        <title>Whole-genome sequence of a the green, strictly anaerobic photosynthetic bacterium Heliobacillus mobilis DSM 6151.</title>
        <authorList>
            <person name="Kyndt J.A."/>
            <person name="Meyer T.E."/>
        </authorList>
    </citation>
    <scope>NUCLEOTIDE SEQUENCE [LARGE SCALE GENOMIC DNA]</scope>
    <source>
        <strain evidence="1 2">DSM 6151</strain>
    </source>
</reference>
<dbReference type="EMBL" id="WNKU01000062">
    <property type="protein sequence ID" value="MTV51032.1"/>
    <property type="molecule type" value="Genomic_DNA"/>
</dbReference>
<dbReference type="Proteomes" id="UP000430670">
    <property type="component" value="Unassembled WGS sequence"/>
</dbReference>
<protein>
    <submittedName>
        <fullName evidence="1">Uncharacterized protein</fullName>
    </submittedName>
</protein>
<evidence type="ECO:0000313" key="2">
    <source>
        <dbReference type="Proteomes" id="UP000430670"/>
    </source>
</evidence>
<evidence type="ECO:0000313" key="1">
    <source>
        <dbReference type="EMBL" id="MTV51032.1"/>
    </source>
</evidence>
<dbReference type="AlphaFoldDB" id="A0A6I3SRN9"/>
<proteinExistence type="predicted"/>
<name>A0A6I3SRN9_HELMO</name>
<gene>
    <name evidence="1" type="ORF">GJ688_19210</name>
</gene>
<sequence length="69" mass="7862">MIKKAFAGFFFCRVGHGEGRGPYRALLNHHHRKIISTETQKTAVSNCLRRFPLRTGPFQPHGFTRDAPP</sequence>
<comment type="caution">
    <text evidence="1">The sequence shown here is derived from an EMBL/GenBank/DDBJ whole genome shotgun (WGS) entry which is preliminary data.</text>
</comment>
<accession>A0A6I3SRN9</accession>